<sequence>MLRPFATLAVMTLAACAPSGLTQKGGTLSPQTTRATIATAGHALPAPQRFSGAPVDRLPVQPNGQLARDFMALTFQLETGRQIDTFTRFEGPITVALENASGEPLPPTLQPDLTDLLDRLRSEAKIDIRPAAAGKMGSITISALPRDTLQRVVPGAACFVVPRVAGWTDYLRKRFGPDTDWTTLKTRTRATVFLPTDVSPQEIRDCLHEEVAQALGPLNDLYRLPHSVFNDDNMHVVLTSFDMMILRATYDAGLTSGMTQQQVAARLPAILANVNPRGRLADGGAIDDGNPAWANSIRGALRPTGSAHARLTHAKNAVTLAQSQGWTDERLAFSHLALGRAALSSDSDVAIAAFLQSQAVYERLPGTAIHAAQVALQLGAFALTSGQVEAALGILDGAIPAARDAQNASLLATLLLLRAEAAALQGAPDEAARIRREGLAWGRYAWGDRSLGIRAAQVASLRPGA</sequence>
<dbReference type="Proteomes" id="UP000049222">
    <property type="component" value="Unassembled WGS sequence"/>
</dbReference>
<keyword evidence="3" id="KW-1185">Reference proteome</keyword>
<name>A0A0M6YGG4_9RHOB</name>
<accession>A0A0M6YGG4</accession>
<dbReference type="STRING" id="420998.JDO7802_00877"/>
<dbReference type="AlphaFoldDB" id="A0A0M6YGG4"/>
<evidence type="ECO:0000313" key="2">
    <source>
        <dbReference type="EMBL" id="CTQ48869.1"/>
    </source>
</evidence>
<dbReference type="OrthoDB" id="7823193at2"/>
<keyword evidence="1" id="KW-0732">Signal</keyword>
<feature type="signal peptide" evidence="1">
    <location>
        <begin position="1"/>
        <end position="17"/>
    </location>
</feature>
<dbReference type="RefSeq" id="WP_055082891.1">
    <property type="nucleotide sequence ID" value="NZ_CXSU01000005.1"/>
</dbReference>
<dbReference type="PROSITE" id="PS51257">
    <property type="entry name" value="PROKAR_LIPOPROTEIN"/>
    <property type="match status" value="1"/>
</dbReference>
<evidence type="ECO:0008006" key="4">
    <source>
        <dbReference type="Google" id="ProtNLM"/>
    </source>
</evidence>
<evidence type="ECO:0000313" key="3">
    <source>
        <dbReference type="Proteomes" id="UP000049222"/>
    </source>
</evidence>
<dbReference type="InterPro" id="IPR021323">
    <property type="entry name" value="DUF2927"/>
</dbReference>
<protein>
    <recommendedName>
        <fullName evidence="4">ATP-dependent transcriptional regulator</fullName>
    </recommendedName>
</protein>
<dbReference type="Pfam" id="PF11150">
    <property type="entry name" value="DUF2927"/>
    <property type="match status" value="1"/>
</dbReference>
<gene>
    <name evidence="2" type="ORF">JDO7802_00877</name>
</gene>
<dbReference type="EMBL" id="CXSU01000005">
    <property type="protein sequence ID" value="CTQ48869.1"/>
    <property type="molecule type" value="Genomic_DNA"/>
</dbReference>
<evidence type="ECO:0000256" key="1">
    <source>
        <dbReference type="SAM" id="SignalP"/>
    </source>
</evidence>
<feature type="chain" id="PRO_5005807831" description="ATP-dependent transcriptional regulator" evidence="1">
    <location>
        <begin position="18"/>
        <end position="465"/>
    </location>
</feature>
<organism evidence="2 3">
    <name type="scientific">Jannaschia donghaensis</name>
    <dbReference type="NCBI Taxonomy" id="420998"/>
    <lineage>
        <taxon>Bacteria</taxon>
        <taxon>Pseudomonadati</taxon>
        <taxon>Pseudomonadota</taxon>
        <taxon>Alphaproteobacteria</taxon>
        <taxon>Rhodobacterales</taxon>
        <taxon>Roseobacteraceae</taxon>
        <taxon>Jannaschia</taxon>
    </lineage>
</organism>
<proteinExistence type="predicted"/>
<reference evidence="2 3" key="1">
    <citation type="submission" date="2015-07" db="EMBL/GenBank/DDBJ databases">
        <authorList>
            <person name="Noorani M."/>
        </authorList>
    </citation>
    <scope>NUCLEOTIDE SEQUENCE [LARGE SCALE GENOMIC DNA]</scope>
    <source>
        <strain evidence="2 3">CECT 7802</strain>
    </source>
</reference>